<dbReference type="InterPro" id="IPR000782">
    <property type="entry name" value="FAS1_domain"/>
</dbReference>
<evidence type="ECO:0000313" key="4">
    <source>
        <dbReference type="Proteomes" id="UP001596472"/>
    </source>
</evidence>
<feature type="domain" description="FAS1" evidence="2">
    <location>
        <begin position="37"/>
        <end position="169"/>
    </location>
</feature>
<dbReference type="SUPFAM" id="SSF82153">
    <property type="entry name" value="FAS1 domain"/>
    <property type="match status" value="1"/>
</dbReference>
<organism evidence="3 4">
    <name type="scientific">Haloferula chungangensis</name>
    <dbReference type="NCBI Taxonomy" id="1048331"/>
    <lineage>
        <taxon>Bacteria</taxon>
        <taxon>Pseudomonadati</taxon>
        <taxon>Verrucomicrobiota</taxon>
        <taxon>Verrucomicrobiia</taxon>
        <taxon>Verrucomicrobiales</taxon>
        <taxon>Verrucomicrobiaceae</taxon>
        <taxon>Haloferula</taxon>
    </lineage>
</organism>
<dbReference type="InterPro" id="IPR036378">
    <property type="entry name" value="FAS1_dom_sf"/>
</dbReference>
<evidence type="ECO:0000313" key="3">
    <source>
        <dbReference type="EMBL" id="MFC7338398.1"/>
    </source>
</evidence>
<dbReference type="Gene3D" id="2.30.180.10">
    <property type="entry name" value="FAS1 domain"/>
    <property type="match status" value="1"/>
</dbReference>
<sequence>MKLTKTALFLMFLPMAFAEQPETKQKIAKGEMELPELGTIAKMVKDSQNFSILKAAVEAAGIAETFEGKGPFTVFAPTDEAFNKLDKETLDALMLPANKEKLRSLLLYHVVAGTRPAASLKDEKITSMNGEDIEVDVDDGKVEIEDDANVVNADLMASNGVIHVIDKVIVPESLDGFEGLDED</sequence>
<dbReference type="PROSITE" id="PS50213">
    <property type="entry name" value="FAS1"/>
    <property type="match status" value="1"/>
</dbReference>
<feature type="chain" id="PRO_5045142852" evidence="1">
    <location>
        <begin position="19"/>
        <end position="183"/>
    </location>
</feature>
<dbReference type="RefSeq" id="WP_379713681.1">
    <property type="nucleotide sequence ID" value="NZ_JBHTBS010000007.1"/>
</dbReference>
<evidence type="ECO:0000256" key="1">
    <source>
        <dbReference type="SAM" id="SignalP"/>
    </source>
</evidence>
<dbReference type="PANTHER" id="PTHR10900:SF77">
    <property type="entry name" value="FI19380P1"/>
    <property type="match status" value="1"/>
</dbReference>
<dbReference type="PANTHER" id="PTHR10900">
    <property type="entry name" value="PERIOSTIN-RELATED"/>
    <property type="match status" value="1"/>
</dbReference>
<name>A0ABW2LAL0_9BACT</name>
<evidence type="ECO:0000259" key="2">
    <source>
        <dbReference type="PROSITE" id="PS50213"/>
    </source>
</evidence>
<dbReference type="SMART" id="SM00554">
    <property type="entry name" value="FAS1"/>
    <property type="match status" value="1"/>
</dbReference>
<dbReference type="EMBL" id="JBHTBS010000007">
    <property type="protein sequence ID" value="MFC7338398.1"/>
    <property type="molecule type" value="Genomic_DNA"/>
</dbReference>
<dbReference type="Pfam" id="PF02469">
    <property type="entry name" value="Fasciclin"/>
    <property type="match status" value="1"/>
</dbReference>
<gene>
    <name evidence="3" type="ORF">ACFQY0_14485</name>
</gene>
<keyword evidence="1" id="KW-0732">Signal</keyword>
<accession>A0ABW2LAL0</accession>
<comment type="caution">
    <text evidence="3">The sequence shown here is derived from an EMBL/GenBank/DDBJ whole genome shotgun (WGS) entry which is preliminary data.</text>
</comment>
<dbReference type="Proteomes" id="UP001596472">
    <property type="component" value="Unassembled WGS sequence"/>
</dbReference>
<protein>
    <submittedName>
        <fullName evidence="3">Fasciclin domain-containing protein</fullName>
    </submittedName>
</protein>
<proteinExistence type="predicted"/>
<reference evidence="4" key="1">
    <citation type="journal article" date="2019" name="Int. J. Syst. Evol. Microbiol.">
        <title>The Global Catalogue of Microorganisms (GCM) 10K type strain sequencing project: providing services to taxonomists for standard genome sequencing and annotation.</title>
        <authorList>
            <consortium name="The Broad Institute Genomics Platform"/>
            <consortium name="The Broad Institute Genome Sequencing Center for Infectious Disease"/>
            <person name="Wu L."/>
            <person name="Ma J."/>
        </authorList>
    </citation>
    <scope>NUCLEOTIDE SEQUENCE [LARGE SCALE GENOMIC DNA]</scope>
    <source>
        <strain evidence="4">CGMCC 4.1467</strain>
    </source>
</reference>
<keyword evidence="4" id="KW-1185">Reference proteome</keyword>
<dbReference type="InterPro" id="IPR050904">
    <property type="entry name" value="Adhesion/Biosynth-related"/>
</dbReference>
<feature type="signal peptide" evidence="1">
    <location>
        <begin position="1"/>
        <end position="18"/>
    </location>
</feature>